<dbReference type="GO" id="GO:0016491">
    <property type="term" value="F:oxidoreductase activity"/>
    <property type="evidence" value="ECO:0007669"/>
    <property type="project" value="UniProtKB-KW"/>
</dbReference>
<dbReference type="GO" id="GO:0016020">
    <property type="term" value="C:membrane"/>
    <property type="evidence" value="ECO:0007669"/>
    <property type="project" value="TreeGrafter"/>
</dbReference>
<evidence type="ECO:0000256" key="1">
    <source>
        <dbReference type="ARBA" id="ARBA00006484"/>
    </source>
</evidence>
<dbReference type="EMBL" id="FNVT01000006">
    <property type="protein sequence ID" value="SEG89409.1"/>
    <property type="molecule type" value="Genomic_DNA"/>
</dbReference>
<evidence type="ECO:0000313" key="5">
    <source>
        <dbReference type="Proteomes" id="UP000236732"/>
    </source>
</evidence>
<dbReference type="InterPro" id="IPR002347">
    <property type="entry name" value="SDR_fam"/>
</dbReference>
<gene>
    <name evidence="4" type="ORF">SAMN05444920_106445</name>
</gene>
<protein>
    <submittedName>
        <fullName evidence="4">NADP-dependent 3-hydroxy acid dehydrogenase YdfG</fullName>
    </submittedName>
</protein>
<dbReference type="InterPro" id="IPR036291">
    <property type="entry name" value="NAD(P)-bd_dom_sf"/>
</dbReference>
<dbReference type="Proteomes" id="UP000236732">
    <property type="component" value="Unassembled WGS sequence"/>
</dbReference>
<proteinExistence type="inferred from homology"/>
<dbReference type="FunFam" id="3.40.50.720:FF:000084">
    <property type="entry name" value="Short-chain dehydrogenase reductase"/>
    <property type="match status" value="1"/>
</dbReference>
<dbReference type="Gene3D" id="3.40.50.720">
    <property type="entry name" value="NAD(P)-binding Rossmann-like Domain"/>
    <property type="match status" value="1"/>
</dbReference>
<keyword evidence="5" id="KW-1185">Reference proteome</keyword>
<dbReference type="SUPFAM" id="SSF51735">
    <property type="entry name" value="NAD(P)-binding Rossmann-fold domains"/>
    <property type="match status" value="1"/>
</dbReference>
<organism evidence="4 5">
    <name type="scientific">Nonomuraea solani</name>
    <dbReference type="NCBI Taxonomy" id="1144553"/>
    <lineage>
        <taxon>Bacteria</taxon>
        <taxon>Bacillati</taxon>
        <taxon>Actinomycetota</taxon>
        <taxon>Actinomycetes</taxon>
        <taxon>Streptosporangiales</taxon>
        <taxon>Streptosporangiaceae</taxon>
        <taxon>Nonomuraea</taxon>
    </lineage>
</organism>
<dbReference type="PRINTS" id="PR00081">
    <property type="entry name" value="GDHRDH"/>
</dbReference>
<dbReference type="PRINTS" id="PR00080">
    <property type="entry name" value="SDRFAMILY"/>
</dbReference>
<sequence length="283" mass="30401">MTAVTTGSAPLRLRGCTTLITGGGRGLGRCFAEALADAGANVVLTGRDPRTLGEAETRLRARGASVVAVQADLTRAHAMRRAVAEATAAFGAIDVLVNNAGVAGPHGPAWEGDAIEWWHALEVNLHGTVRACRAVLPSMIERRRGRVLNIVSAAGRHRWPHASAYSVSKAAVIKLTENLAAELRPHGVSAFSFDPGLVDLGMTRDHLEQGRIDDRWSDQILEWVRDQRRAGRFTPPERAASALVRLASGSADPLSGRYLTSDDDIDSLLRESQLREQKGGRGR</sequence>
<dbReference type="Pfam" id="PF00106">
    <property type="entry name" value="adh_short"/>
    <property type="match status" value="1"/>
</dbReference>
<accession>A0A1H6DW36</accession>
<dbReference type="PANTHER" id="PTHR44196:SF1">
    <property type="entry name" value="DEHYDROGENASE_REDUCTASE SDR FAMILY MEMBER 7B"/>
    <property type="match status" value="1"/>
</dbReference>
<comment type="similarity">
    <text evidence="1 3">Belongs to the short-chain dehydrogenases/reductases (SDR) family.</text>
</comment>
<dbReference type="OrthoDB" id="286404at2"/>
<dbReference type="PANTHER" id="PTHR44196">
    <property type="entry name" value="DEHYDROGENASE/REDUCTASE SDR FAMILY MEMBER 7B"/>
    <property type="match status" value="1"/>
</dbReference>
<keyword evidence="2" id="KW-0560">Oxidoreductase</keyword>
<dbReference type="RefSeq" id="WP_103958337.1">
    <property type="nucleotide sequence ID" value="NZ_FNVT01000006.1"/>
</dbReference>
<evidence type="ECO:0000313" key="4">
    <source>
        <dbReference type="EMBL" id="SEG89409.1"/>
    </source>
</evidence>
<dbReference type="CDD" id="cd05233">
    <property type="entry name" value="SDR_c"/>
    <property type="match status" value="1"/>
</dbReference>
<dbReference type="AlphaFoldDB" id="A0A1H6DW36"/>
<reference evidence="4 5" key="1">
    <citation type="submission" date="2016-10" db="EMBL/GenBank/DDBJ databases">
        <authorList>
            <person name="de Groot N.N."/>
        </authorList>
    </citation>
    <scope>NUCLEOTIDE SEQUENCE [LARGE SCALE GENOMIC DNA]</scope>
    <source>
        <strain evidence="4 5">CGMCC 4.7037</strain>
    </source>
</reference>
<evidence type="ECO:0000256" key="2">
    <source>
        <dbReference type="ARBA" id="ARBA00023002"/>
    </source>
</evidence>
<name>A0A1H6DW36_9ACTN</name>
<evidence type="ECO:0000256" key="3">
    <source>
        <dbReference type="RuleBase" id="RU000363"/>
    </source>
</evidence>